<reference evidence="6 7" key="1">
    <citation type="submission" date="2019-06" db="EMBL/GenBank/DDBJ databases">
        <title>Draft genome sequences of 15 bacterial species constituting the stable defined intestinal microbiota of the GM15 gnotobiotic mouse model.</title>
        <authorList>
            <person name="Elie C."/>
            <person name="Mathieu A."/>
            <person name="Saliou A."/>
            <person name="Darnaud M."/>
            <person name="Leulier F."/>
            <person name="Tamellini A."/>
        </authorList>
    </citation>
    <scope>NUCLEOTIDE SEQUENCE [LARGE SCALE GENOMIC DNA]</scope>
    <source>
        <strain evidence="6 7">JM4-15</strain>
    </source>
</reference>
<sequence>MDENEAMFAGFCGALAALSESYGTILLLCCSFIVIDLATGLAKAKIEGRINSTIGYKGFWRKTALVSALVFGMCLDSLMEYVAGPTLSSPIGRILGLYIAINECISICENLITCGVRMPKFVSEALTTAKSHLEQKQK</sequence>
<feature type="transmembrane region" description="Helical" evidence="5">
    <location>
        <begin position="22"/>
        <end position="42"/>
    </location>
</feature>
<evidence type="ECO:0000256" key="4">
    <source>
        <dbReference type="ARBA" id="ARBA00023136"/>
    </source>
</evidence>
<dbReference type="GO" id="GO:0016020">
    <property type="term" value="C:membrane"/>
    <property type="evidence" value="ECO:0007669"/>
    <property type="project" value="UniProtKB-SubCell"/>
</dbReference>
<dbReference type="InterPro" id="IPR006480">
    <property type="entry name" value="Phage_holin_4_1"/>
</dbReference>
<dbReference type="RefSeq" id="WP_162220220.1">
    <property type="nucleotide sequence ID" value="NZ_VIQT01000002.1"/>
</dbReference>
<accession>A0A845SUV7</accession>
<comment type="caution">
    <text evidence="6">The sequence shown here is derived from an EMBL/GenBank/DDBJ whole genome shotgun (WGS) entry which is preliminary data.</text>
</comment>
<evidence type="ECO:0000256" key="3">
    <source>
        <dbReference type="ARBA" id="ARBA00022989"/>
    </source>
</evidence>
<name>A0A845SUV7_9FIRM</name>
<evidence type="ECO:0000313" key="7">
    <source>
        <dbReference type="Proteomes" id="UP000462501"/>
    </source>
</evidence>
<evidence type="ECO:0000256" key="1">
    <source>
        <dbReference type="ARBA" id="ARBA00004141"/>
    </source>
</evidence>
<dbReference type="NCBIfam" id="TIGR01593">
    <property type="entry name" value="holin_tox_secr"/>
    <property type="match status" value="1"/>
</dbReference>
<dbReference type="Pfam" id="PF05105">
    <property type="entry name" value="Phage_holin_4_1"/>
    <property type="match status" value="1"/>
</dbReference>
<dbReference type="AlphaFoldDB" id="A0A845SUV7"/>
<dbReference type="EMBL" id="VIQT01000002">
    <property type="protein sequence ID" value="NDO37737.1"/>
    <property type="molecule type" value="Genomic_DNA"/>
</dbReference>
<protein>
    <submittedName>
        <fullName evidence="6">Phage holin family protein</fullName>
    </submittedName>
</protein>
<keyword evidence="3 5" id="KW-1133">Transmembrane helix</keyword>
<dbReference type="Proteomes" id="UP000462501">
    <property type="component" value="Unassembled WGS sequence"/>
</dbReference>
<comment type="subcellular location">
    <subcellularLocation>
        <location evidence="1">Membrane</location>
        <topology evidence="1">Multi-pass membrane protein</topology>
    </subcellularLocation>
</comment>
<gene>
    <name evidence="6" type="ORF">FMM72_00490</name>
</gene>
<keyword evidence="2 5" id="KW-0812">Transmembrane</keyword>
<proteinExistence type="predicted"/>
<keyword evidence="4 5" id="KW-0472">Membrane</keyword>
<evidence type="ECO:0000313" key="6">
    <source>
        <dbReference type="EMBL" id="NDO37737.1"/>
    </source>
</evidence>
<evidence type="ECO:0000256" key="5">
    <source>
        <dbReference type="SAM" id="Phobius"/>
    </source>
</evidence>
<organism evidence="6 7">
    <name type="scientific">Anaerotruncus colihominis</name>
    <dbReference type="NCBI Taxonomy" id="169435"/>
    <lineage>
        <taxon>Bacteria</taxon>
        <taxon>Bacillati</taxon>
        <taxon>Bacillota</taxon>
        <taxon>Clostridia</taxon>
        <taxon>Eubacteriales</taxon>
        <taxon>Oscillospiraceae</taxon>
        <taxon>Anaerotruncus</taxon>
    </lineage>
</organism>
<evidence type="ECO:0000256" key="2">
    <source>
        <dbReference type="ARBA" id="ARBA00022692"/>
    </source>
</evidence>